<dbReference type="InterPro" id="IPR013154">
    <property type="entry name" value="ADH-like_N"/>
</dbReference>
<dbReference type="EMBL" id="WWBZ02000016">
    <property type="protein sequence ID" value="KAF4308998.1"/>
    <property type="molecule type" value="Genomic_DNA"/>
</dbReference>
<dbReference type="PANTHER" id="PTHR11695:SF294">
    <property type="entry name" value="RETICULON-4-INTERACTING PROTEIN 1, MITOCHONDRIAL"/>
    <property type="match status" value="1"/>
</dbReference>
<dbReference type="GO" id="GO:0005739">
    <property type="term" value="C:mitochondrion"/>
    <property type="evidence" value="ECO:0007669"/>
    <property type="project" value="TreeGrafter"/>
</dbReference>
<gene>
    <name evidence="2" type="ORF">GTA08_BOTSDO02896</name>
</gene>
<dbReference type="CDD" id="cd08267">
    <property type="entry name" value="MDR1"/>
    <property type="match status" value="1"/>
</dbReference>
<dbReference type="Pfam" id="PF08240">
    <property type="entry name" value="ADH_N"/>
    <property type="match status" value="1"/>
</dbReference>
<dbReference type="SMART" id="SM00829">
    <property type="entry name" value="PKS_ER"/>
    <property type="match status" value="1"/>
</dbReference>
<dbReference type="Gene3D" id="3.40.50.720">
    <property type="entry name" value="NAD(P)-binding Rossmann-like Domain"/>
    <property type="match status" value="1"/>
</dbReference>
<dbReference type="SUPFAM" id="SSF51735">
    <property type="entry name" value="NAD(P)-binding Rossmann-fold domains"/>
    <property type="match status" value="1"/>
</dbReference>
<dbReference type="InterPro" id="IPR036291">
    <property type="entry name" value="NAD(P)-bd_dom_sf"/>
</dbReference>
<organism evidence="2 3">
    <name type="scientific">Botryosphaeria dothidea</name>
    <dbReference type="NCBI Taxonomy" id="55169"/>
    <lineage>
        <taxon>Eukaryota</taxon>
        <taxon>Fungi</taxon>
        <taxon>Dikarya</taxon>
        <taxon>Ascomycota</taxon>
        <taxon>Pezizomycotina</taxon>
        <taxon>Dothideomycetes</taxon>
        <taxon>Dothideomycetes incertae sedis</taxon>
        <taxon>Botryosphaeriales</taxon>
        <taxon>Botryosphaeriaceae</taxon>
        <taxon>Botryosphaeria</taxon>
    </lineage>
</organism>
<feature type="domain" description="Enoyl reductase (ER)" evidence="1">
    <location>
        <begin position="12"/>
        <end position="340"/>
    </location>
</feature>
<dbReference type="GO" id="GO:0016491">
    <property type="term" value="F:oxidoreductase activity"/>
    <property type="evidence" value="ECO:0007669"/>
    <property type="project" value="InterPro"/>
</dbReference>
<accession>A0A8H4N6G3</accession>
<proteinExistence type="predicted"/>
<dbReference type="OrthoDB" id="201656at2759"/>
<dbReference type="SUPFAM" id="SSF50129">
    <property type="entry name" value="GroES-like"/>
    <property type="match status" value="1"/>
</dbReference>
<evidence type="ECO:0000313" key="2">
    <source>
        <dbReference type="EMBL" id="KAF4308998.1"/>
    </source>
</evidence>
<dbReference type="Proteomes" id="UP000572817">
    <property type="component" value="Unassembled WGS sequence"/>
</dbReference>
<dbReference type="Gene3D" id="3.90.180.10">
    <property type="entry name" value="Medium-chain alcohol dehydrogenases, catalytic domain"/>
    <property type="match status" value="1"/>
</dbReference>
<protein>
    <submittedName>
        <fullName evidence="2">Alcohol dehydrogenase superfamily zinc-containing</fullName>
    </submittedName>
</protein>
<dbReference type="AlphaFoldDB" id="A0A8H4N6G3"/>
<dbReference type="PANTHER" id="PTHR11695">
    <property type="entry name" value="ALCOHOL DEHYDROGENASE RELATED"/>
    <property type="match status" value="1"/>
</dbReference>
<dbReference type="InterPro" id="IPR011032">
    <property type="entry name" value="GroES-like_sf"/>
</dbReference>
<dbReference type="InterPro" id="IPR050700">
    <property type="entry name" value="YIM1/Zinc_Alcohol_DH_Fams"/>
</dbReference>
<evidence type="ECO:0000259" key="1">
    <source>
        <dbReference type="SMART" id="SM00829"/>
    </source>
</evidence>
<name>A0A8H4N6G3_9PEZI</name>
<sequence length="344" mass="35767">MQAWQSPGVTTTLEASLALNPAAPAPTPQDLRPNELLLEVLAAGLNPADYKPAELGLLSKLAFRGPPYVPGMDFAARVVAAHPSVADAALAERGALVFGAISNQPRPRFGGTLGRYVVVPATHCARVPAGVRADEAAGAGVAGLSALGAMAGGAVREGSKVFVNGGSGGVGTFAIQMAKALGAAHVTATCSAGNVELCRGLGADEVLDYRSVDVVEELKSGGRVFDIVVDNVGDPAQKLYESAGSFLKEGGSYVQIGASMSFAGARSIASRVLLPKFLGGGERKFRVFLLKVEAGNLKRIGEWMKEGKVKTVIDQTFEFDEVPKAFEKLRQGRTRGKIVVHVGK</sequence>
<keyword evidence="3" id="KW-1185">Reference proteome</keyword>
<comment type="caution">
    <text evidence="2">The sequence shown here is derived from an EMBL/GenBank/DDBJ whole genome shotgun (WGS) entry which is preliminary data.</text>
</comment>
<evidence type="ECO:0000313" key="3">
    <source>
        <dbReference type="Proteomes" id="UP000572817"/>
    </source>
</evidence>
<dbReference type="InterPro" id="IPR020843">
    <property type="entry name" value="ER"/>
</dbReference>
<reference evidence="2" key="1">
    <citation type="submission" date="2020-04" db="EMBL/GenBank/DDBJ databases">
        <title>Genome Assembly and Annotation of Botryosphaeria dothidea sdau 11-99, a Latent Pathogen of Apple Fruit Ring Rot in China.</title>
        <authorList>
            <person name="Yu C."/>
            <person name="Diao Y."/>
            <person name="Lu Q."/>
            <person name="Zhao J."/>
            <person name="Cui S."/>
            <person name="Peng C."/>
            <person name="He B."/>
            <person name="Liu H."/>
        </authorList>
    </citation>
    <scope>NUCLEOTIDE SEQUENCE [LARGE SCALE GENOMIC DNA]</scope>
    <source>
        <strain evidence="2">Sdau11-99</strain>
    </source>
</reference>
<dbReference type="Pfam" id="PF13602">
    <property type="entry name" value="ADH_zinc_N_2"/>
    <property type="match status" value="1"/>
</dbReference>